<feature type="transmembrane region" description="Helical" evidence="7">
    <location>
        <begin position="322"/>
        <end position="339"/>
    </location>
</feature>
<dbReference type="InterPro" id="IPR011701">
    <property type="entry name" value="MFS"/>
</dbReference>
<dbReference type="PANTHER" id="PTHR43124">
    <property type="entry name" value="PURINE EFFLUX PUMP PBUE"/>
    <property type="match status" value="1"/>
</dbReference>
<evidence type="ECO:0000256" key="6">
    <source>
        <dbReference type="SAM" id="MobiDB-lite"/>
    </source>
</evidence>
<evidence type="ECO:0000256" key="1">
    <source>
        <dbReference type="ARBA" id="ARBA00004651"/>
    </source>
</evidence>
<feature type="transmembrane region" description="Helical" evidence="7">
    <location>
        <begin position="265"/>
        <end position="286"/>
    </location>
</feature>
<evidence type="ECO:0000256" key="3">
    <source>
        <dbReference type="ARBA" id="ARBA00022692"/>
    </source>
</evidence>
<keyword evidence="2" id="KW-1003">Cell membrane</keyword>
<feature type="transmembrane region" description="Helical" evidence="7">
    <location>
        <begin position="31"/>
        <end position="50"/>
    </location>
</feature>
<dbReference type="CDD" id="cd17324">
    <property type="entry name" value="MFS_NepI_like"/>
    <property type="match status" value="1"/>
</dbReference>
<dbReference type="InterPro" id="IPR050189">
    <property type="entry name" value="MFS_Efflux_Transporters"/>
</dbReference>
<feature type="transmembrane region" description="Helical" evidence="7">
    <location>
        <begin position="159"/>
        <end position="178"/>
    </location>
</feature>
<feature type="transmembrane region" description="Helical" evidence="7">
    <location>
        <begin position="129"/>
        <end position="147"/>
    </location>
</feature>
<dbReference type="Proteomes" id="UP000313066">
    <property type="component" value="Unassembled WGS sequence"/>
</dbReference>
<comment type="caution">
    <text evidence="9">The sequence shown here is derived from an EMBL/GenBank/DDBJ whole genome shotgun (WGS) entry which is preliminary data.</text>
</comment>
<feature type="transmembrane region" description="Helical" evidence="7">
    <location>
        <begin position="383"/>
        <end position="402"/>
    </location>
</feature>
<evidence type="ECO:0000313" key="10">
    <source>
        <dbReference type="Proteomes" id="UP000313066"/>
    </source>
</evidence>
<dbReference type="Gene3D" id="1.20.1250.20">
    <property type="entry name" value="MFS general substrate transporter like domains"/>
    <property type="match status" value="1"/>
</dbReference>
<evidence type="ECO:0000256" key="2">
    <source>
        <dbReference type="ARBA" id="ARBA00022475"/>
    </source>
</evidence>
<evidence type="ECO:0000313" key="9">
    <source>
        <dbReference type="EMBL" id="KAB8188192.1"/>
    </source>
</evidence>
<dbReference type="Pfam" id="PF07690">
    <property type="entry name" value="MFS_1"/>
    <property type="match status" value="1"/>
</dbReference>
<feature type="transmembrane region" description="Helical" evidence="7">
    <location>
        <begin position="99"/>
        <end position="117"/>
    </location>
</feature>
<dbReference type="AlphaFoldDB" id="A0A5N6C614"/>
<dbReference type="InterPro" id="IPR020846">
    <property type="entry name" value="MFS_dom"/>
</dbReference>
<feature type="domain" description="Major facilitator superfamily (MFS) profile" evidence="8">
    <location>
        <begin position="33"/>
        <end position="409"/>
    </location>
</feature>
<comment type="subcellular location">
    <subcellularLocation>
        <location evidence="1">Cell membrane</location>
        <topology evidence="1">Multi-pass membrane protein</topology>
    </subcellularLocation>
</comment>
<keyword evidence="3 7" id="KW-0812">Transmembrane</keyword>
<dbReference type="PANTHER" id="PTHR43124:SF3">
    <property type="entry name" value="CHLORAMPHENICOL EFFLUX PUMP RV0191"/>
    <property type="match status" value="1"/>
</dbReference>
<evidence type="ECO:0000256" key="4">
    <source>
        <dbReference type="ARBA" id="ARBA00022989"/>
    </source>
</evidence>
<dbReference type="EMBL" id="VDMA02000001">
    <property type="protein sequence ID" value="KAB8188192.1"/>
    <property type="molecule type" value="Genomic_DNA"/>
</dbReference>
<feature type="transmembrane region" description="Helical" evidence="7">
    <location>
        <begin position="232"/>
        <end position="253"/>
    </location>
</feature>
<gene>
    <name evidence="9" type="ORF">FH610_001965</name>
</gene>
<protein>
    <submittedName>
        <fullName evidence="9">MFS transporter</fullName>
    </submittedName>
</protein>
<dbReference type="GO" id="GO:0005886">
    <property type="term" value="C:plasma membrane"/>
    <property type="evidence" value="ECO:0007669"/>
    <property type="project" value="UniProtKB-SubCell"/>
</dbReference>
<keyword evidence="4 7" id="KW-1133">Transmembrane helix</keyword>
<evidence type="ECO:0000259" key="8">
    <source>
        <dbReference type="PROSITE" id="PS50850"/>
    </source>
</evidence>
<evidence type="ECO:0000256" key="7">
    <source>
        <dbReference type="SAM" id="Phobius"/>
    </source>
</evidence>
<feature type="transmembrane region" description="Helical" evidence="7">
    <location>
        <begin position="298"/>
        <end position="316"/>
    </location>
</feature>
<accession>A0A5N6C614</accession>
<dbReference type="SUPFAM" id="SSF103473">
    <property type="entry name" value="MFS general substrate transporter"/>
    <property type="match status" value="1"/>
</dbReference>
<feature type="compositionally biased region" description="Basic and acidic residues" evidence="6">
    <location>
        <begin position="420"/>
        <end position="431"/>
    </location>
</feature>
<sequence>MRAAVELADDQPSERTKLVTYDTRAHSTLRAWLGVAAITASLFVFLTTELMPVGLLTPISASLRISVGTAGLMVTLYGVSAGLGVPFIVAWTRRVNRRVLLSTLLATLTLGNTITAISPNYPLVLTTRLIMGFASGVFWAIGVSMAMRLVRERHASRAAAIVMSGISIAAVVGIPLGTVLESLTSWRTTFLIWAGLSALVFLAVVAVVPSLPSTNAVSAREVFGLPLKNVPLRLVLFTVVLFVLGHFGAYTFVRPYLEQSASATPFFITAALMVYGAGGAAGNFVAGYTVNRNPRGSFIVGCAGLVTSLLLLLTIAHGHAGSIITLILWGVSFGVVQLSQVNMTQAAAPDTFEAAMSLNTMAYNTSIALGALFGGLFADHLGVTNVVWFGVALTAASLLLTLGTRRKTSYTVPDDASAPTREHEQAAPDLT</sequence>
<dbReference type="GO" id="GO:0022857">
    <property type="term" value="F:transmembrane transporter activity"/>
    <property type="evidence" value="ECO:0007669"/>
    <property type="project" value="InterPro"/>
</dbReference>
<feature type="transmembrane region" description="Helical" evidence="7">
    <location>
        <begin position="190"/>
        <end position="211"/>
    </location>
</feature>
<name>A0A5N6C614_9ACTN</name>
<proteinExistence type="predicted"/>
<dbReference type="PROSITE" id="PS50850">
    <property type="entry name" value="MFS"/>
    <property type="match status" value="1"/>
</dbReference>
<feature type="region of interest" description="Disordered" evidence="6">
    <location>
        <begin position="410"/>
        <end position="431"/>
    </location>
</feature>
<keyword evidence="10" id="KW-1185">Reference proteome</keyword>
<reference evidence="9 10" key="1">
    <citation type="submission" date="2019-10" db="EMBL/GenBank/DDBJ databases">
        <title>Nonomuraea sp. nov., isolated from Phyllanthus amarus.</title>
        <authorList>
            <person name="Klykleung N."/>
            <person name="Tanasupawat S."/>
        </authorList>
    </citation>
    <scope>NUCLEOTIDE SEQUENCE [LARGE SCALE GENOMIC DNA]</scope>
    <source>
        <strain evidence="9 10">CR1-09</strain>
    </source>
</reference>
<evidence type="ECO:0000256" key="5">
    <source>
        <dbReference type="ARBA" id="ARBA00023136"/>
    </source>
</evidence>
<feature type="transmembrane region" description="Helical" evidence="7">
    <location>
        <begin position="70"/>
        <end position="92"/>
    </location>
</feature>
<keyword evidence="5 7" id="KW-0472">Membrane</keyword>
<organism evidence="9 10">
    <name type="scientific">Microbispora catharanthi</name>
    <dbReference type="NCBI Taxonomy" id="1712871"/>
    <lineage>
        <taxon>Bacteria</taxon>
        <taxon>Bacillati</taxon>
        <taxon>Actinomycetota</taxon>
        <taxon>Actinomycetes</taxon>
        <taxon>Streptosporangiales</taxon>
        <taxon>Streptosporangiaceae</taxon>
        <taxon>Microbispora</taxon>
    </lineage>
</organism>
<dbReference type="InterPro" id="IPR036259">
    <property type="entry name" value="MFS_trans_sf"/>
</dbReference>
<feature type="transmembrane region" description="Helical" evidence="7">
    <location>
        <begin position="360"/>
        <end position="377"/>
    </location>
</feature>